<dbReference type="GO" id="GO:0034975">
    <property type="term" value="P:protein folding in endoplasmic reticulum"/>
    <property type="evidence" value="ECO:0007669"/>
    <property type="project" value="TreeGrafter"/>
</dbReference>
<keyword evidence="5 8" id="KW-1133">Transmembrane helix</keyword>
<proteinExistence type="inferred from homology"/>
<keyword evidence="6 8" id="KW-0472">Membrane</keyword>
<protein>
    <recommendedName>
        <fullName evidence="3 7">ER membrane protein complex subunit 3</fullName>
    </recommendedName>
</protein>
<feature type="transmembrane region" description="Helical" evidence="8">
    <location>
        <begin position="13"/>
        <end position="32"/>
    </location>
</feature>
<comment type="subcellular location">
    <subcellularLocation>
        <location evidence="1">Membrane</location>
        <topology evidence="1">Multi-pass membrane protein</topology>
    </subcellularLocation>
</comment>
<dbReference type="PIRSF" id="PIRSF010045">
    <property type="entry name" value="DUF850_TM_euk"/>
    <property type="match status" value="1"/>
</dbReference>
<dbReference type="EMBL" id="HBKR01034675">
    <property type="protein sequence ID" value="CAE2332332.1"/>
    <property type="molecule type" value="Transcribed_RNA"/>
</dbReference>
<dbReference type="AlphaFoldDB" id="A0A7S4UVR3"/>
<gene>
    <name evidence="9" type="ORF">NAES01612_LOCUS22676</name>
</gene>
<dbReference type="GO" id="GO:0072546">
    <property type="term" value="C:EMC complex"/>
    <property type="evidence" value="ECO:0007669"/>
    <property type="project" value="TreeGrafter"/>
</dbReference>
<evidence type="ECO:0000256" key="4">
    <source>
        <dbReference type="ARBA" id="ARBA00022692"/>
    </source>
</evidence>
<dbReference type="InterPro" id="IPR002809">
    <property type="entry name" value="EMC3/TMCO1"/>
</dbReference>
<comment type="similarity">
    <text evidence="2 7">Belongs to the EMC3 family.</text>
</comment>
<organism evidence="9">
    <name type="scientific">Paramoeba aestuarina</name>
    <dbReference type="NCBI Taxonomy" id="180227"/>
    <lineage>
        <taxon>Eukaryota</taxon>
        <taxon>Amoebozoa</taxon>
        <taxon>Discosea</taxon>
        <taxon>Flabellinia</taxon>
        <taxon>Dactylopodida</taxon>
        <taxon>Paramoebidae</taxon>
        <taxon>Paramoeba</taxon>
    </lineage>
</organism>
<dbReference type="PANTHER" id="PTHR13116">
    <property type="entry name" value="ER MEMBRANE PROTEIN COMPLEX SUBUNIT 3"/>
    <property type="match status" value="1"/>
</dbReference>
<evidence type="ECO:0000256" key="6">
    <source>
        <dbReference type="ARBA" id="ARBA00023136"/>
    </source>
</evidence>
<feature type="transmembrane region" description="Helical" evidence="8">
    <location>
        <begin position="173"/>
        <end position="192"/>
    </location>
</feature>
<evidence type="ECO:0000256" key="5">
    <source>
        <dbReference type="ARBA" id="ARBA00022989"/>
    </source>
</evidence>
<dbReference type="SMART" id="SM01415">
    <property type="entry name" value="DUF106"/>
    <property type="match status" value="1"/>
</dbReference>
<dbReference type="Pfam" id="PF01956">
    <property type="entry name" value="EMC3_TMCO1"/>
    <property type="match status" value="1"/>
</dbReference>
<dbReference type="InterPro" id="IPR008568">
    <property type="entry name" value="EMC3"/>
</dbReference>
<evidence type="ECO:0000256" key="3">
    <source>
        <dbReference type="ARBA" id="ARBA00020822"/>
    </source>
</evidence>
<evidence type="ECO:0000256" key="1">
    <source>
        <dbReference type="ARBA" id="ARBA00004141"/>
    </source>
</evidence>
<evidence type="ECO:0000256" key="2">
    <source>
        <dbReference type="ARBA" id="ARBA00005376"/>
    </source>
</evidence>
<name>A0A7S4UVR3_9EUKA</name>
<feature type="transmembrane region" description="Helical" evidence="8">
    <location>
        <begin position="122"/>
        <end position="142"/>
    </location>
</feature>
<evidence type="ECO:0000256" key="8">
    <source>
        <dbReference type="SAM" id="Phobius"/>
    </source>
</evidence>
<keyword evidence="4 8" id="KW-0812">Transmembrane</keyword>
<accession>A0A7S4UVR3</accession>
<evidence type="ECO:0000256" key="7">
    <source>
        <dbReference type="PIRNR" id="PIRNR010045"/>
    </source>
</evidence>
<dbReference type="PANTHER" id="PTHR13116:SF5">
    <property type="entry name" value="ER MEMBRANE PROTEIN COMPLEX SUBUNIT 3"/>
    <property type="match status" value="1"/>
</dbReference>
<reference evidence="9" key="1">
    <citation type="submission" date="2021-01" db="EMBL/GenBank/DDBJ databases">
        <authorList>
            <person name="Corre E."/>
            <person name="Pelletier E."/>
            <person name="Niang G."/>
            <person name="Scheremetjew M."/>
            <person name="Finn R."/>
            <person name="Kale V."/>
            <person name="Holt S."/>
            <person name="Cochrane G."/>
            <person name="Meng A."/>
            <person name="Brown T."/>
            <person name="Cohen L."/>
        </authorList>
    </citation>
    <scope>NUCLEOTIDE SEQUENCE</scope>
    <source>
        <strain evidence="9">SoJaBio B1-5/56/2</strain>
    </source>
</reference>
<evidence type="ECO:0000313" key="9">
    <source>
        <dbReference type="EMBL" id="CAE2332332.1"/>
    </source>
</evidence>
<sequence>MQDLVLDEKIRDWAVIPVALVMLLVGVWRHYLSVYLDSSASASLHDVCEGQALTRSRRLRQNADILPVSSFHRKRAFFNDKNSGLFTRAMNLKKNSSGAANPLSGMDPSSMTGMMRKHFETIAVNMGQMGWVTTFFAGMVLVKLPFGMLDRFRAMTQRGIEVQGLDGRYVSSLSWYILNTLGLRGIISLIIGDNAAPDMQMMQMQGGGMGMGGQQKADSGALAAGEKEGLNLAGVSPDVWEEVMFKVERRLISSF</sequence>